<name>A0A183SKG8_SCHSO</name>
<dbReference type="Proteomes" id="UP000275846">
    <property type="component" value="Unassembled WGS sequence"/>
</dbReference>
<gene>
    <name evidence="1" type="ORF">SSLN_LOCUS4716</name>
</gene>
<dbReference type="AlphaFoldDB" id="A0A183SKG8"/>
<dbReference type="OrthoDB" id="6287939at2759"/>
<reference evidence="1 2" key="2">
    <citation type="submission" date="2018-11" db="EMBL/GenBank/DDBJ databases">
        <authorList>
            <consortium name="Pathogen Informatics"/>
        </authorList>
    </citation>
    <scope>NUCLEOTIDE SEQUENCE [LARGE SCALE GENOMIC DNA]</scope>
    <source>
        <strain evidence="1 2">NST_G2</strain>
    </source>
</reference>
<accession>A0A183SKG8</accession>
<organism evidence="3">
    <name type="scientific">Schistocephalus solidus</name>
    <name type="common">Tapeworm</name>
    <dbReference type="NCBI Taxonomy" id="70667"/>
    <lineage>
        <taxon>Eukaryota</taxon>
        <taxon>Metazoa</taxon>
        <taxon>Spiralia</taxon>
        <taxon>Lophotrochozoa</taxon>
        <taxon>Platyhelminthes</taxon>
        <taxon>Cestoda</taxon>
        <taxon>Eucestoda</taxon>
        <taxon>Diphyllobothriidea</taxon>
        <taxon>Diphyllobothriidae</taxon>
        <taxon>Schistocephalus</taxon>
    </lineage>
</organism>
<proteinExistence type="predicted"/>
<dbReference type="EMBL" id="UYSU01032971">
    <property type="protein sequence ID" value="VDL91101.1"/>
    <property type="molecule type" value="Genomic_DNA"/>
</dbReference>
<sequence>MGENGTKLLQQIVTEKDRELKAARDAALENKFHKLPNPTLSKNGILVHNLSPNELTKEQVQVLWHEASFNVITAVELAIYQMEAMEELSNLISSQMPSLLLAHKHHEILSKDERDALRELKADRDNVIVSADKGFQCRIEHNRLPAES</sequence>
<evidence type="ECO:0000313" key="2">
    <source>
        <dbReference type="Proteomes" id="UP000275846"/>
    </source>
</evidence>
<evidence type="ECO:0000313" key="1">
    <source>
        <dbReference type="EMBL" id="VDL91101.1"/>
    </source>
</evidence>
<keyword evidence="2" id="KW-1185">Reference proteome</keyword>
<evidence type="ECO:0000313" key="3">
    <source>
        <dbReference type="WBParaSite" id="SSLN_0000487101-mRNA-1"/>
    </source>
</evidence>
<protein>
    <submittedName>
        <fullName evidence="1 3">Uncharacterized protein</fullName>
    </submittedName>
</protein>
<dbReference type="WBParaSite" id="SSLN_0000487101-mRNA-1">
    <property type="protein sequence ID" value="SSLN_0000487101-mRNA-1"/>
    <property type="gene ID" value="SSLN_0000487101"/>
</dbReference>
<reference evidence="3" key="1">
    <citation type="submission" date="2016-06" db="UniProtKB">
        <authorList>
            <consortium name="WormBaseParasite"/>
        </authorList>
    </citation>
    <scope>IDENTIFICATION</scope>
</reference>